<protein>
    <submittedName>
        <fullName evidence="1">Uncharacterized protein</fullName>
    </submittedName>
</protein>
<evidence type="ECO:0000313" key="2">
    <source>
        <dbReference type="Proteomes" id="UP000078486"/>
    </source>
</evidence>
<dbReference type="EMBL" id="LRRQ01000152">
    <property type="protein sequence ID" value="OAM87987.1"/>
    <property type="molecule type" value="Genomic_DNA"/>
</dbReference>
<sequence length="106" mass="11278">MKTPSNTDPVRAPARWDTLVQQAADDSPPPVDTAALLRAVRRASAQAMPPAAGTPADWLAELSDWLSARRVIPACFAAACVLAAAITWQIAEVWTALDWAQWGGAL</sequence>
<accession>A0A178IFP9</accession>
<dbReference type="STRING" id="1184151.AW736_21610"/>
<dbReference type="RefSeq" id="WP_068772344.1">
    <property type="nucleotide sequence ID" value="NZ_CP109796.1"/>
</dbReference>
<organism evidence="1 2">
    <name type="scientific">Termitidicoccus mucosus</name>
    <dbReference type="NCBI Taxonomy" id="1184151"/>
    <lineage>
        <taxon>Bacteria</taxon>
        <taxon>Pseudomonadati</taxon>
        <taxon>Verrucomicrobiota</taxon>
        <taxon>Opitutia</taxon>
        <taxon>Opitutales</taxon>
        <taxon>Opitutaceae</taxon>
        <taxon>Termitidicoccus</taxon>
    </lineage>
</organism>
<comment type="caution">
    <text evidence="1">The sequence shown here is derived from an EMBL/GenBank/DDBJ whole genome shotgun (WGS) entry which is preliminary data.</text>
</comment>
<evidence type="ECO:0000313" key="1">
    <source>
        <dbReference type="EMBL" id="OAM87987.1"/>
    </source>
</evidence>
<dbReference type="AlphaFoldDB" id="A0A178IFP9"/>
<keyword evidence="2" id="KW-1185">Reference proteome</keyword>
<dbReference type="Proteomes" id="UP000078486">
    <property type="component" value="Unassembled WGS sequence"/>
</dbReference>
<proteinExistence type="predicted"/>
<gene>
    <name evidence="1" type="ORF">AW736_21610</name>
</gene>
<name>A0A178IFP9_9BACT</name>
<reference evidence="1 2" key="1">
    <citation type="submission" date="2016-01" db="EMBL/GenBank/DDBJ databases">
        <title>High potential of lignocellulose degradation of a new Verrucomicrobia species.</title>
        <authorList>
            <person name="Wang Y."/>
            <person name="Shi Y."/>
            <person name="Qiu Z."/>
            <person name="Liu S."/>
            <person name="Yang H."/>
        </authorList>
    </citation>
    <scope>NUCLEOTIDE SEQUENCE [LARGE SCALE GENOMIC DNA]</scope>
    <source>
        <strain evidence="1 2">TSB47</strain>
    </source>
</reference>